<evidence type="ECO:0000313" key="2">
    <source>
        <dbReference type="Proteomes" id="UP000319716"/>
    </source>
</evidence>
<comment type="caution">
    <text evidence="1">The sequence shown here is derived from an EMBL/GenBank/DDBJ whole genome shotgun (WGS) entry which is preliminary data.</text>
</comment>
<proteinExistence type="predicted"/>
<dbReference type="SUPFAM" id="SSF69593">
    <property type="entry name" value="Glycerol-3-phosphate (1)-acyltransferase"/>
    <property type="match status" value="1"/>
</dbReference>
<dbReference type="GO" id="GO:0003841">
    <property type="term" value="F:1-acylglycerol-3-phosphate O-acyltransferase activity"/>
    <property type="evidence" value="ECO:0007669"/>
    <property type="project" value="UniProtKB-EC"/>
</dbReference>
<dbReference type="Proteomes" id="UP000319716">
    <property type="component" value="Unassembled WGS sequence"/>
</dbReference>
<gene>
    <name evidence="1" type="ORF">NBRC111894_3362</name>
</gene>
<accession>A0A4Y1ZHE6</accession>
<dbReference type="EMBL" id="BEXB01000033">
    <property type="protein sequence ID" value="GAY77808.1"/>
    <property type="molecule type" value="Genomic_DNA"/>
</dbReference>
<organism evidence="1 2">
    <name type="scientific">Sporolactobacillus inulinus</name>
    <dbReference type="NCBI Taxonomy" id="2078"/>
    <lineage>
        <taxon>Bacteria</taxon>
        <taxon>Bacillati</taxon>
        <taxon>Bacillota</taxon>
        <taxon>Bacilli</taxon>
        <taxon>Bacillales</taxon>
        <taxon>Sporolactobacillaceae</taxon>
        <taxon>Sporolactobacillus</taxon>
    </lineage>
</organism>
<protein>
    <submittedName>
        <fullName evidence="1">1-acyl-sn-glycerol-3-phosphate acyltransferase</fullName>
        <ecNumber evidence="1">2.3.1.51</ecNumber>
    </submittedName>
</protein>
<dbReference type="EC" id="2.3.1.51" evidence="1"/>
<dbReference type="RefSeq" id="WP_262393105.1">
    <property type="nucleotide sequence ID" value="NZ_BEXB01000033.1"/>
</dbReference>
<evidence type="ECO:0000313" key="1">
    <source>
        <dbReference type="EMBL" id="GAY77808.1"/>
    </source>
</evidence>
<keyword evidence="1" id="KW-0012">Acyltransferase</keyword>
<reference evidence="1 2" key="1">
    <citation type="submission" date="2017-11" db="EMBL/GenBank/DDBJ databases">
        <title>Draft Genome Sequence of Sporolactobacillus inulinus NBRC 111894 Isolated from Koso, a Japanese Sugar-Vegetable Fermented Beverage.</title>
        <authorList>
            <person name="Chiou T.Y."/>
            <person name="Oshima K."/>
            <person name="Suda W."/>
            <person name="Hattori M."/>
            <person name="Takahashi T."/>
        </authorList>
    </citation>
    <scope>NUCLEOTIDE SEQUENCE [LARGE SCALE GENOMIC DNA]</scope>
    <source>
        <strain evidence="1 2">NBRC111894</strain>
    </source>
</reference>
<keyword evidence="1" id="KW-0808">Transferase</keyword>
<sequence>MKTNAVVVPCAIIGRYKFRGKMKIVFGNPLNMEELKDRKLKSSEVTAIIMQHIEQLIATHTGSTA</sequence>
<dbReference type="AlphaFoldDB" id="A0A4Y1ZHE6"/>
<name>A0A4Y1ZHE6_9BACL</name>